<dbReference type="InterPro" id="IPR004843">
    <property type="entry name" value="Calcineurin-like_PHP"/>
</dbReference>
<keyword evidence="2 4" id="KW-0378">Hydrolase</keyword>
<dbReference type="Pfam" id="PF00149">
    <property type="entry name" value="Metallophos"/>
    <property type="match status" value="1"/>
</dbReference>
<evidence type="ECO:0000313" key="8">
    <source>
        <dbReference type="Proteomes" id="UP001498771"/>
    </source>
</evidence>
<evidence type="ECO:0000259" key="6">
    <source>
        <dbReference type="PROSITE" id="PS50853"/>
    </source>
</evidence>
<comment type="caution">
    <text evidence="7">The sequence shown here is derived from an EMBL/GenBank/DDBJ whole genome shotgun (WGS) entry which is preliminary data.</text>
</comment>
<feature type="domain" description="Fibronectin type-III" evidence="6">
    <location>
        <begin position="31"/>
        <end position="128"/>
    </location>
</feature>
<protein>
    <recommendedName>
        <fullName evidence="4">Purple acid phosphatase</fullName>
        <ecNumber evidence="4">3.1.3.2</ecNumber>
    </recommendedName>
</protein>
<dbReference type="CDD" id="cd00063">
    <property type="entry name" value="FN3"/>
    <property type="match status" value="1"/>
</dbReference>
<dbReference type="Gene3D" id="3.60.21.10">
    <property type="match status" value="1"/>
</dbReference>
<dbReference type="Gene3D" id="2.60.40.380">
    <property type="entry name" value="Purple acid phosphatase-like, N-terminal"/>
    <property type="match status" value="1"/>
</dbReference>
<sequence>MKFFSSAIAAFAFAVSALAQIDVPGAVPKNPLEPLQHRLAYAGPTGMTVSWNTYAEIKKPEVHYGENVWDLSSVAYGSSNTYETSPTWANHVTIYGLKPDTTYYYTVSHTNCYNCSEIPAYTFTTARPRGDFTPYTAAVVIDMGVMGEFGESAASEADTGAFTASDSSTMQSLSQFRDGFELLLHPGDLAYADSWLTEYLHGYLNITLDEGVEMYNLLLNQFFDEMQPVTSVRPYMVGPGNHESNCDEGGKTYNGVTYDLSICPEGQRNFTYYKNYFSMPGEESGGVDNFWYSFDHGMVHYVMIDTETDLGNGLVGDDETASGEDMDSGPFGSYENEQIDWLENDLANVDRSLTPWVIVSGHRPWYASADNDSTCANCQTAFEPLLVKYNVDMVFYGHIHMYERNDPVAYGVVDPNGLNDPSAPMYILNGLGGHYHGTDDYSLPLTEYSRYLQNETYGWSRLTFHNCTHVTHDFIASANGTVLDSATLYKNHGCSTSSSSSTSITTTSNYTSNYTANSTVPSVATVTTNAAGITGVPSIMLAVTLVTVLIAFL</sequence>
<dbReference type="RefSeq" id="XP_064766739.1">
    <property type="nucleotide sequence ID" value="XM_064910512.1"/>
</dbReference>
<comment type="catalytic activity">
    <reaction evidence="4">
        <text>a phosphate monoester + H2O = an alcohol + phosphate</text>
        <dbReference type="Rhea" id="RHEA:15017"/>
        <dbReference type="ChEBI" id="CHEBI:15377"/>
        <dbReference type="ChEBI" id="CHEBI:30879"/>
        <dbReference type="ChEBI" id="CHEBI:43474"/>
        <dbReference type="ChEBI" id="CHEBI:67140"/>
        <dbReference type="EC" id="3.1.3.2"/>
    </reaction>
</comment>
<evidence type="ECO:0000256" key="1">
    <source>
        <dbReference type="ARBA" id="ARBA00022729"/>
    </source>
</evidence>
<dbReference type="SMART" id="SM00060">
    <property type="entry name" value="FN3"/>
    <property type="match status" value="1"/>
</dbReference>
<comment type="similarity">
    <text evidence="4">Belongs to the metallophosphoesterase superfamily. Purple acid phosphatase family.</text>
</comment>
<feature type="chain" id="PRO_5044960192" description="Purple acid phosphatase" evidence="4">
    <location>
        <begin position="20"/>
        <end position="553"/>
    </location>
</feature>
<keyword evidence="8" id="KW-1185">Reference proteome</keyword>
<dbReference type="InterPro" id="IPR003961">
    <property type="entry name" value="FN3_dom"/>
</dbReference>
<dbReference type="Proteomes" id="UP001498771">
    <property type="component" value="Unassembled WGS sequence"/>
</dbReference>
<keyword evidence="5" id="KW-0812">Transmembrane</keyword>
<dbReference type="EC" id="3.1.3.2" evidence="4"/>
<dbReference type="InterPro" id="IPR041792">
    <property type="entry name" value="MPP_PAP"/>
</dbReference>
<evidence type="ECO:0000256" key="4">
    <source>
        <dbReference type="RuleBase" id="RU361203"/>
    </source>
</evidence>
<keyword evidence="1 4" id="KW-0732">Signal</keyword>
<dbReference type="InterPro" id="IPR025733">
    <property type="entry name" value="PAPs_C"/>
</dbReference>
<feature type="transmembrane region" description="Helical" evidence="5">
    <location>
        <begin position="530"/>
        <end position="552"/>
    </location>
</feature>
<gene>
    <name evidence="7" type="ORF">BZA70DRAFT_240742</name>
</gene>
<dbReference type="InterPro" id="IPR015914">
    <property type="entry name" value="PAPs_N"/>
</dbReference>
<dbReference type="InterPro" id="IPR029052">
    <property type="entry name" value="Metallo-depent_PP-like"/>
</dbReference>
<organism evidence="7 8">
    <name type="scientific">Myxozyma melibiosi</name>
    <dbReference type="NCBI Taxonomy" id="54550"/>
    <lineage>
        <taxon>Eukaryota</taxon>
        <taxon>Fungi</taxon>
        <taxon>Dikarya</taxon>
        <taxon>Ascomycota</taxon>
        <taxon>Saccharomycotina</taxon>
        <taxon>Lipomycetes</taxon>
        <taxon>Lipomycetales</taxon>
        <taxon>Lipomycetaceae</taxon>
        <taxon>Myxozyma</taxon>
    </lineage>
</organism>
<dbReference type="EMBL" id="JBBJBU010000010">
    <property type="protein sequence ID" value="KAK7203706.1"/>
    <property type="molecule type" value="Genomic_DNA"/>
</dbReference>
<accession>A0ABR1F1I5</accession>
<dbReference type="SUPFAM" id="SSF49363">
    <property type="entry name" value="Purple acid phosphatase, N-terminal domain"/>
    <property type="match status" value="1"/>
</dbReference>
<evidence type="ECO:0000313" key="7">
    <source>
        <dbReference type="EMBL" id="KAK7203706.1"/>
    </source>
</evidence>
<reference evidence="7 8" key="1">
    <citation type="submission" date="2024-03" db="EMBL/GenBank/DDBJ databases">
        <title>Genome-scale model development and genomic sequencing of the oleaginous clade Lipomyces.</title>
        <authorList>
            <consortium name="Lawrence Berkeley National Laboratory"/>
            <person name="Czajka J.J."/>
            <person name="Han Y."/>
            <person name="Kim J."/>
            <person name="Mondo S.J."/>
            <person name="Hofstad B.A."/>
            <person name="Robles A."/>
            <person name="Haridas S."/>
            <person name="Riley R."/>
            <person name="LaButti K."/>
            <person name="Pangilinan J."/>
            <person name="Andreopoulos W."/>
            <person name="Lipzen A."/>
            <person name="Yan J."/>
            <person name="Wang M."/>
            <person name="Ng V."/>
            <person name="Grigoriev I.V."/>
            <person name="Spatafora J.W."/>
            <person name="Magnuson J.K."/>
            <person name="Baker S.E."/>
            <person name="Pomraning K.R."/>
        </authorList>
    </citation>
    <scope>NUCLEOTIDE SEQUENCE [LARGE SCALE GENOMIC DNA]</scope>
    <source>
        <strain evidence="7 8">Phaff 52-87</strain>
    </source>
</reference>
<dbReference type="SUPFAM" id="SSF56300">
    <property type="entry name" value="Metallo-dependent phosphatases"/>
    <property type="match status" value="1"/>
</dbReference>
<dbReference type="PANTHER" id="PTHR22953">
    <property type="entry name" value="ACID PHOSPHATASE RELATED"/>
    <property type="match status" value="1"/>
</dbReference>
<dbReference type="GeneID" id="90036024"/>
<dbReference type="Pfam" id="PF16656">
    <property type="entry name" value="Pur_ac_phosph_N"/>
    <property type="match status" value="1"/>
</dbReference>
<evidence type="ECO:0000256" key="3">
    <source>
        <dbReference type="ARBA" id="ARBA00023180"/>
    </source>
</evidence>
<dbReference type="CDD" id="cd00839">
    <property type="entry name" value="MPP_PAPs"/>
    <property type="match status" value="1"/>
</dbReference>
<evidence type="ECO:0000256" key="2">
    <source>
        <dbReference type="ARBA" id="ARBA00022801"/>
    </source>
</evidence>
<keyword evidence="3" id="KW-0325">Glycoprotein</keyword>
<name>A0ABR1F1I5_9ASCO</name>
<dbReference type="InterPro" id="IPR008963">
    <property type="entry name" value="Purple_acid_Pase-like_N"/>
</dbReference>
<keyword evidence="5" id="KW-1133">Transmembrane helix</keyword>
<dbReference type="PROSITE" id="PS50853">
    <property type="entry name" value="FN3"/>
    <property type="match status" value="1"/>
</dbReference>
<feature type="signal peptide" evidence="4">
    <location>
        <begin position="1"/>
        <end position="19"/>
    </location>
</feature>
<proteinExistence type="inferred from homology"/>
<dbReference type="Pfam" id="PF14008">
    <property type="entry name" value="Metallophos_C"/>
    <property type="match status" value="1"/>
</dbReference>
<evidence type="ECO:0000256" key="5">
    <source>
        <dbReference type="SAM" id="Phobius"/>
    </source>
</evidence>
<dbReference type="InterPro" id="IPR039331">
    <property type="entry name" value="PAPs-like"/>
</dbReference>
<dbReference type="PANTHER" id="PTHR22953:SF145">
    <property type="entry name" value="PURPLE ACID PHOSPHATASE"/>
    <property type="match status" value="1"/>
</dbReference>
<keyword evidence="5" id="KW-0472">Membrane</keyword>